<dbReference type="Gene3D" id="3.40.50.720">
    <property type="entry name" value="NAD(P)-binding Rossmann-like Domain"/>
    <property type="match status" value="2"/>
</dbReference>
<sequence length="295" mass="31607">MDGKQILTTDHLTPPRGWSWSIARTVPRGEGIHALAISPESGTVGPSTLDALPDLQILHATSVGTDHLDEVAAAARGVITSNTPAYCTAEVADHALALVLASVRHLPILDREIRRGQWALPTRPPSLLADTTLGLWGFGPIAQALAHRAIALKMKVLVHTRRPIDDHSVRQVSWEELLCSSNVLSLHVPLISATRGRLDRDALSRMPARAHLVNVARGELIDEVAVARALRDGDLASAALDVLSTEPPPADHPLLSAPNVLLTPHAAWLSDRSIHRPVQRFADVLAASIRAGSPV</sequence>
<evidence type="ECO:0000313" key="8">
    <source>
        <dbReference type="Proteomes" id="UP000005038"/>
    </source>
</evidence>
<keyword evidence="3" id="KW-0520">NAD</keyword>
<comment type="caution">
    <text evidence="7">The sequence shown here is derived from an EMBL/GenBank/DDBJ whole genome shotgun (WGS) entry which is preliminary data.</text>
</comment>
<protein>
    <submittedName>
        <fullName evidence="7">Glycerate dehydrogenase</fullName>
    </submittedName>
</protein>
<dbReference type="InterPro" id="IPR036291">
    <property type="entry name" value="NAD(P)-bd_dom_sf"/>
</dbReference>
<dbReference type="GO" id="GO:0016616">
    <property type="term" value="F:oxidoreductase activity, acting on the CH-OH group of donors, NAD or NADP as acceptor"/>
    <property type="evidence" value="ECO:0007669"/>
    <property type="project" value="InterPro"/>
</dbReference>
<evidence type="ECO:0000256" key="2">
    <source>
        <dbReference type="ARBA" id="ARBA00023002"/>
    </source>
</evidence>
<dbReference type="GO" id="GO:0051287">
    <property type="term" value="F:NAD binding"/>
    <property type="evidence" value="ECO:0007669"/>
    <property type="project" value="InterPro"/>
</dbReference>
<keyword evidence="8" id="KW-1185">Reference proteome</keyword>
<feature type="domain" description="D-isomer specific 2-hydroxyacid dehydrogenase NAD-binding" evidence="6">
    <location>
        <begin position="96"/>
        <end position="267"/>
    </location>
</feature>
<dbReference type="PANTHER" id="PTHR43761:SF1">
    <property type="entry name" value="D-ISOMER SPECIFIC 2-HYDROXYACID DEHYDROGENASE CATALYTIC DOMAIN-CONTAINING PROTEIN-RELATED"/>
    <property type="match status" value="1"/>
</dbReference>
<gene>
    <name evidence="7" type="primary">hprA</name>
    <name evidence="7" type="ORF">GOOTI_238_00080</name>
</gene>
<dbReference type="SUPFAM" id="SSF51735">
    <property type="entry name" value="NAD(P)-binding Rossmann-fold domains"/>
    <property type="match status" value="1"/>
</dbReference>
<reference evidence="7" key="1">
    <citation type="submission" date="2012-02" db="EMBL/GenBank/DDBJ databases">
        <title>Whole genome shotgun sequence of Gordonia otitidis NBRC 100426.</title>
        <authorList>
            <person name="Yoshida I."/>
            <person name="Hosoyama A."/>
            <person name="Tsuchikane K."/>
            <person name="Katsumata H."/>
            <person name="Yamazaki S."/>
            <person name="Fujita N."/>
        </authorList>
    </citation>
    <scope>NUCLEOTIDE SEQUENCE [LARGE SCALE GENOMIC DNA]</scope>
    <source>
        <strain evidence="7">NBRC 100426</strain>
    </source>
</reference>
<feature type="domain" description="D-isomer specific 2-hydroxyacid dehydrogenase catalytic" evidence="5">
    <location>
        <begin position="29"/>
        <end position="290"/>
    </location>
</feature>
<dbReference type="EMBL" id="BAFB01000238">
    <property type="protein sequence ID" value="GAB36728.1"/>
    <property type="molecule type" value="Genomic_DNA"/>
</dbReference>
<evidence type="ECO:0000313" key="7">
    <source>
        <dbReference type="EMBL" id="GAB36728.1"/>
    </source>
</evidence>
<dbReference type="InterPro" id="IPR006139">
    <property type="entry name" value="D-isomer_2_OHA_DH_cat_dom"/>
</dbReference>
<dbReference type="Pfam" id="PF00389">
    <property type="entry name" value="2-Hacid_dh"/>
    <property type="match status" value="1"/>
</dbReference>
<comment type="similarity">
    <text evidence="1 4">Belongs to the D-isomer specific 2-hydroxyacid dehydrogenase family.</text>
</comment>
<evidence type="ECO:0000259" key="5">
    <source>
        <dbReference type="Pfam" id="PF00389"/>
    </source>
</evidence>
<accession>H5TTC0</accession>
<dbReference type="PANTHER" id="PTHR43761">
    <property type="entry name" value="D-ISOMER SPECIFIC 2-HYDROXYACID DEHYDROGENASE FAMILY PROTEIN (AFU_ORTHOLOGUE AFUA_1G13630)"/>
    <property type="match status" value="1"/>
</dbReference>
<dbReference type="InterPro" id="IPR006140">
    <property type="entry name" value="D-isomer_DH_NAD-bd"/>
</dbReference>
<organism evidence="7 8">
    <name type="scientific">Gordonia otitidis (strain DSM 44809 / CCUG 52243 / JCM 12355 / NBRC 100426 / IFM 10032)</name>
    <dbReference type="NCBI Taxonomy" id="1108044"/>
    <lineage>
        <taxon>Bacteria</taxon>
        <taxon>Bacillati</taxon>
        <taxon>Actinomycetota</taxon>
        <taxon>Actinomycetes</taxon>
        <taxon>Mycobacteriales</taxon>
        <taxon>Gordoniaceae</taxon>
        <taxon>Gordonia</taxon>
    </lineage>
</organism>
<dbReference type="STRING" id="1108044.GOOTI_238_00080"/>
<evidence type="ECO:0000256" key="4">
    <source>
        <dbReference type="RuleBase" id="RU003719"/>
    </source>
</evidence>
<dbReference type="InterPro" id="IPR050418">
    <property type="entry name" value="D-iso_2-hydroxyacid_DH_PdxB"/>
</dbReference>
<evidence type="ECO:0000256" key="3">
    <source>
        <dbReference type="ARBA" id="ARBA00023027"/>
    </source>
</evidence>
<proteinExistence type="inferred from homology"/>
<evidence type="ECO:0000256" key="1">
    <source>
        <dbReference type="ARBA" id="ARBA00005854"/>
    </source>
</evidence>
<name>H5TTC0_GORO1</name>
<evidence type="ECO:0000259" key="6">
    <source>
        <dbReference type="Pfam" id="PF02826"/>
    </source>
</evidence>
<keyword evidence="2 4" id="KW-0560">Oxidoreductase</keyword>
<dbReference type="Pfam" id="PF02826">
    <property type="entry name" value="2-Hacid_dh_C"/>
    <property type="match status" value="1"/>
</dbReference>
<dbReference type="Proteomes" id="UP000005038">
    <property type="component" value="Unassembled WGS sequence"/>
</dbReference>
<dbReference type="SUPFAM" id="SSF52283">
    <property type="entry name" value="Formate/glycerate dehydrogenase catalytic domain-like"/>
    <property type="match status" value="1"/>
</dbReference>
<dbReference type="AlphaFoldDB" id="H5TTC0"/>